<name>A0A8K0CXC6_IGNLU</name>
<evidence type="ECO:0000313" key="11">
    <source>
        <dbReference type="Proteomes" id="UP000801492"/>
    </source>
</evidence>
<protein>
    <submittedName>
        <fullName evidence="10">Uncharacterized protein</fullName>
    </submittedName>
</protein>
<proteinExistence type="inferred from homology"/>
<sequence>MLSVVSAGAAAGVGGMDRLRGRGAARELAATRDRQGRLHPVHTDIAINLPPSIALPDGEDHPFSSSRLQIRDPEQESEIYQKCIKPPPNRTVLESESPPPYRSSSAGLLGSIGSSSSGSSDWSGGSAPLVMRCHSMSSTSKRPDAGASGQKTDFIQRTVKIFTGKKSQPPPAPTLPAVVVPTRTRQITSEQQQNSSGRPKPSV</sequence>
<feature type="compositionally biased region" description="Polar residues" evidence="9">
    <location>
        <begin position="186"/>
        <end position="197"/>
    </location>
</feature>
<dbReference type="InterPro" id="IPR043445">
    <property type="entry name" value="TMEPAI/LRAD4"/>
</dbReference>
<evidence type="ECO:0000256" key="4">
    <source>
        <dbReference type="ARBA" id="ARBA00022692"/>
    </source>
</evidence>
<dbReference type="Proteomes" id="UP000801492">
    <property type="component" value="Unassembled WGS sequence"/>
</dbReference>
<feature type="compositionally biased region" description="Low complexity" evidence="9">
    <location>
        <begin position="175"/>
        <end position="185"/>
    </location>
</feature>
<dbReference type="GO" id="GO:0000139">
    <property type="term" value="C:Golgi membrane"/>
    <property type="evidence" value="ECO:0007669"/>
    <property type="project" value="TreeGrafter"/>
</dbReference>
<keyword evidence="5" id="KW-0734">Signal transduction inhibitor</keyword>
<keyword evidence="11" id="KW-1185">Reference proteome</keyword>
<evidence type="ECO:0000256" key="9">
    <source>
        <dbReference type="SAM" id="MobiDB-lite"/>
    </source>
</evidence>
<evidence type="ECO:0000256" key="8">
    <source>
        <dbReference type="ARBA" id="ARBA00023136"/>
    </source>
</evidence>
<keyword evidence="6" id="KW-0967">Endosome</keyword>
<dbReference type="GO" id="GO:0009968">
    <property type="term" value="P:negative regulation of signal transduction"/>
    <property type="evidence" value="ECO:0007669"/>
    <property type="project" value="UniProtKB-KW"/>
</dbReference>
<evidence type="ECO:0000256" key="2">
    <source>
        <dbReference type="ARBA" id="ARBA00004190"/>
    </source>
</evidence>
<comment type="subcellular location">
    <subcellularLocation>
        <location evidence="1">Early endosome membrane</location>
    </subcellularLocation>
    <subcellularLocation>
        <location evidence="2">Endosome membrane</location>
        <topology evidence="2">Single-pass membrane protein</topology>
    </subcellularLocation>
</comment>
<dbReference type="OrthoDB" id="10038550at2759"/>
<dbReference type="PANTHER" id="PTHR16514:SF3">
    <property type="entry name" value="LOW-DENSITY LIPOPROTEIN RECEPTOR CLASS A DOMAIN-CONTAINING PROTEIN 4-LIKE ISOFORM X1"/>
    <property type="match status" value="1"/>
</dbReference>
<dbReference type="PANTHER" id="PTHR16514">
    <property type="entry name" value="LOW DENSITY LIPOPROTEIN RECEPTOR CLASS A DOMAIN-CONTAINING 4A"/>
    <property type="match status" value="1"/>
</dbReference>
<dbReference type="GO" id="GO:0070412">
    <property type="term" value="F:R-SMAD binding"/>
    <property type="evidence" value="ECO:0007669"/>
    <property type="project" value="InterPro"/>
</dbReference>
<comment type="caution">
    <text evidence="10">The sequence shown here is derived from an EMBL/GenBank/DDBJ whole genome shotgun (WGS) entry which is preliminary data.</text>
</comment>
<evidence type="ECO:0000256" key="6">
    <source>
        <dbReference type="ARBA" id="ARBA00022753"/>
    </source>
</evidence>
<keyword evidence="7" id="KW-1133">Transmembrane helix</keyword>
<reference evidence="10" key="1">
    <citation type="submission" date="2019-08" db="EMBL/GenBank/DDBJ databases">
        <title>The genome of the North American firefly Photinus pyralis.</title>
        <authorList>
            <consortium name="Photinus pyralis genome working group"/>
            <person name="Fallon T.R."/>
            <person name="Sander Lower S.E."/>
            <person name="Weng J.-K."/>
        </authorList>
    </citation>
    <scope>NUCLEOTIDE SEQUENCE</scope>
    <source>
        <strain evidence="10">TRF0915ILg1</strain>
        <tissue evidence="10">Whole body</tissue>
    </source>
</reference>
<keyword evidence="8" id="KW-0472">Membrane</keyword>
<feature type="compositionally biased region" description="Low complexity" evidence="9">
    <location>
        <begin position="102"/>
        <end position="126"/>
    </location>
</feature>
<dbReference type="AlphaFoldDB" id="A0A8K0CXC6"/>
<evidence type="ECO:0000256" key="5">
    <source>
        <dbReference type="ARBA" id="ARBA00022700"/>
    </source>
</evidence>
<evidence type="ECO:0000313" key="10">
    <source>
        <dbReference type="EMBL" id="KAF2895329.1"/>
    </source>
</evidence>
<feature type="region of interest" description="Disordered" evidence="9">
    <location>
        <begin position="49"/>
        <end position="203"/>
    </location>
</feature>
<evidence type="ECO:0000256" key="3">
    <source>
        <dbReference type="ARBA" id="ARBA00009908"/>
    </source>
</evidence>
<dbReference type="EMBL" id="VTPC01006039">
    <property type="protein sequence ID" value="KAF2895329.1"/>
    <property type="molecule type" value="Genomic_DNA"/>
</dbReference>
<dbReference type="GO" id="GO:0031901">
    <property type="term" value="C:early endosome membrane"/>
    <property type="evidence" value="ECO:0007669"/>
    <property type="project" value="UniProtKB-SubCell"/>
</dbReference>
<evidence type="ECO:0000256" key="1">
    <source>
        <dbReference type="ARBA" id="ARBA00004146"/>
    </source>
</evidence>
<gene>
    <name evidence="10" type="ORF">ILUMI_10847</name>
</gene>
<keyword evidence="4" id="KW-0812">Transmembrane</keyword>
<accession>A0A8K0CXC6</accession>
<evidence type="ECO:0000256" key="7">
    <source>
        <dbReference type="ARBA" id="ARBA00022989"/>
    </source>
</evidence>
<comment type="similarity">
    <text evidence="3">Belongs to the PMEPA1 family.</text>
</comment>
<organism evidence="10 11">
    <name type="scientific">Ignelater luminosus</name>
    <name type="common">Cucubano</name>
    <name type="synonym">Pyrophorus luminosus</name>
    <dbReference type="NCBI Taxonomy" id="2038154"/>
    <lineage>
        <taxon>Eukaryota</taxon>
        <taxon>Metazoa</taxon>
        <taxon>Ecdysozoa</taxon>
        <taxon>Arthropoda</taxon>
        <taxon>Hexapoda</taxon>
        <taxon>Insecta</taxon>
        <taxon>Pterygota</taxon>
        <taxon>Neoptera</taxon>
        <taxon>Endopterygota</taxon>
        <taxon>Coleoptera</taxon>
        <taxon>Polyphaga</taxon>
        <taxon>Elateriformia</taxon>
        <taxon>Elateroidea</taxon>
        <taxon>Elateridae</taxon>
        <taxon>Agrypninae</taxon>
        <taxon>Pyrophorini</taxon>
        <taxon>Ignelater</taxon>
    </lineage>
</organism>